<protein>
    <recommendedName>
        <fullName evidence="12">Multidrug ABC transporter substrate-binding protein</fullName>
    </recommendedName>
</protein>
<evidence type="ECO:0008006" key="12">
    <source>
        <dbReference type="Google" id="ProtNLM"/>
    </source>
</evidence>
<evidence type="ECO:0000259" key="8">
    <source>
        <dbReference type="Pfam" id="PF02687"/>
    </source>
</evidence>
<proteinExistence type="inferred from homology"/>
<evidence type="ECO:0000256" key="7">
    <source>
        <dbReference type="SAM" id="Phobius"/>
    </source>
</evidence>
<evidence type="ECO:0000256" key="4">
    <source>
        <dbReference type="ARBA" id="ARBA00022989"/>
    </source>
</evidence>
<feature type="transmembrane region" description="Helical" evidence="7">
    <location>
        <begin position="323"/>
        <end position="356"/>
    </location>
</feature>
<dbReference type="PANTHER" id="PTHR30572">
    <property type="entry name" value="MEMBRANE COMPONENT OF TRANSPORTER-RELATED"/>
    <property type="match status" value="1"/>
</dbReference>
<comment type="subcellular location">
    <subcellularLocation>
        <location evidence="1">Cell membrane</location>
        <topology evidence="1">Multi-pass membrane protein</topology>
    </subcellularLocation>
</comment>
<dbReference type="EMBL" id="MFBD01000033">
    <property type="protein sequence ID" value="OGD88268.1"/>
    <property type="molecule type" value="Genomic_DNA"/>
</dbReference>
<evidence type="ECO:0000256" key="6">
    <source>
        <dbReference type="ARBA" id="ARBA00038076"/>
    </source>
</evidence>
<keyword evidence="2" id="KW-1003">Cell membrane</keyword>
<dbReference type="InterPro" id="IPR050250">
    <property type="entry name" value="Macrolide_Exporter_MacB"/>
</dbReference>
<organism evidence="10 11">
    <name type="scientific">Candidatus Curtissbacteria bacterium RIFCSPHIGHO2_02_FULL_40_16b</name>
    <dbReference type="NCBI Taxonomy" id="1797714"/>
    <lineage>
        <taxon>Bacteria</taxon>
        <taxon>Candidatus Curtissiibacteriota</taxon>
    </lineage>
</organism>
<feature type="transmembrane region" description="Helical" evidence="7">
    <location>
        <begin position="278"/>
        <end position="302"/>
    </location>
</feature>
<keyword evidence="4 7" id="KW-1133">Transmembrane helix</keyword>
<dbReference type="AlphaFoldDB" id="A0A1F5G8T2"/>
<dbReference type="Pfam" id="PF12704">
    <property type="entry name" value="MacB_PCD"/>
    <property type="match status" value="1"/>
</dbReference>
<evidence type="ECO:0000313" key="10">
    <source>
        <dbReference type="EMBL" id="OGD88268.1"/>
    </source>
</evidence>
<evidence type="ECO:0000256" key="1">
    <source>
        <dbReference type="ARBA" id="ARBA00004651"/>
    </source>
</evidence>
<comment type="caution">
    <text evidence="10">The sequence shown here is derived from an EMBL/GenBank/DDBJ whole genome shotgun (WGS) entry which is preliminary data.</text>
</comment>
<name>A0A1F5G8T2_9BACT</name>
<dbReference type="Pfam" id="PF02687">
    <property type="entry name" value="FtsX"/>
    <property type="match status" value="1"/>
</dbReference>
<evidence type="ECO:0000256" key="2">
    <source>
        <dbReference type="ARBA" id="ARBA00022475"/>
    </source>
</evidence>
<feature type="transmembrane region" description="Helical" evidence="7">
    <location>
        <begin position="21"/>
        <end position="45"/>
    </location>
</feature>
<sequence>MDYTEVLNSSIEALKVNKVRSILTSLGIIIGVASVILLISLGTGLEKAIIQQFEKLGTNTIYVVPGRIGEGGGFAGGSGLATNKLKFSDADLIKRQVQNISEVISGIESITSVEYRNENRSGVIFMGVDAEFIDFGDYNVEQGRFFTRTENNSGRKVVVIGQTIKEEVFLGTNPIGKNLNIRGKKYKVVGMLEELGSLAGQDQDNIVVIPVVTASRQLGFDRPTWILVKARNTELIPRVENDIEKTLLNKLTQDDFTVLTSEESLDIAASILGIVQSVFVGIAAISLLVGGIGISNIMLVSVTERTREIGLRKAIGAKPNAIMFQFLIEAVILSLTGGLIGLILATLGSIAISFFIPATVTLTSVILAIGFSILVGTIFGVFPAYRASKLEPIEALRSE</sequence>
<feature type="domain" description="ABC3 transporter permease C-terminal" evidence="8">
    <location>
        <begin position="282"/>
        <end position="392"/>
    </location>
</feature>
<feature type="domain" description="MacB-like periplasmic core" evidence="9">
    <location>
        <begin position="21"/>
        <end position="245"/>
    </location>
</feature>
<evidence type="ECO:0000313" key="11">
    <source>
        <dbReference type="Proteomes" id="UP000177369"/>
    </source>
</evidence>
<dbReference type="PANTHER" id="PTHR30572:SF4">
    <property type="entry name" value="ABC TRANSPORTER PERMEASE YTRF"/>
    <property type="match status" value="1"/>
</dbReference>
<gene>
    <name evidence="10" type="ORF">A3D04_00610</name>
</gene>
<dbReference type="GO" id="GO:0005886">
    <property type="term" value="C:plasma membrane"/>
    <property type="evidence" value="ECO:0007669"/>
    <property type="project" value="UniProtKB-SubCell"/>
</dbReference>
<dbReference type="GO" id="GO:0022857">
    <property type="term" value="F:transmembrane transporter activity"/>
    <property type="evidence" value="ECO:0007669"/>
    <property type="project" value="TreeGrafter"/>
</dbReference>
<evidence type="ECO:0000256" key="5">
    <source>
        <dbReference type="ARBA" id="ARBA00023136"/>
    </source>
</evidence>
<keyword evidence="3 7" id="KW-0812">Transmembrane</keyword>
<reference evidence="10 11" key="1">
    <citation type="journal article" date="2016" name="Nat. Commun.">
        <title>Thousands of microbial genomes shed light on interconnected biogeochemical processes in an aquifer system.</title>
        <authorList>
            <person name="Anantharaman K."/>
            <person name="Brown C.T."/>
            <person name="Hug L.A."/>
            <person name="Sharon I."/>
            <person name="Castelle C.J."/>
            <person name="Probst A.J."/>
            <person name="Thomas B.C."/>
            <person name="Singh A."/>
            <person name="Wilkins M.J."/>
            <person name="Karaoz U."/>
            <person name="Brodie E.L."/>
            <person name="Williams K.H."/>
            <person name="Hubbard S.S."/>
            <person name="Banfield J.F."/>
        </authorList>
    </citation>
    <scope>NUCLEOTIDE SEQUENCE [LARGE SCALE GENOMIC DNA]</scope>
</reference>
<dbReference type="STRING" id="1797714.A3D04_00610"/>
<feature type="transmembrane region" description="Helical" evidence="7">
    <location>
        <begin position="362"/>
        <end position="382"/>
    </location>
</feature>
<evidence type="ECO:0000259" key="9">
    <source>
        <dbReference type="Pfam" id="PF12704"/>
    </source>
</evidence>
<comment type="similarity">
    <text evidence="6">Belongs to the ABC-4 integral membrane protein family.</text>
</comment>
<accession>A0A1F5G8T2</accession>
<dbReference type="InterPro" id="IPR025857">
    <property type="entry name" value="MacB_PCD"/>
</dbReference>
<dbReference type="InterPro" id="IPR003838">
    <property type="entry name" value="ABC3_permease_C"/>
</dbReference>
<dbReference type="Proteomes" id="UP000177369">
    <property type="component" value="Unassembled WGS sequence"/>
</dbReference>
<evidence type="ECO:0000256" key="3">
    <source>
        <dbReference type="ARBA" id="ARBA00022692"/>
    </source>
</evidence>
<keyword evidence="5 7" id="KW-0472">Membrane</keyword>